<accession>A0ABQ3ZD37</accession>
<gene>
    <name evidence="1" type="ORF">Adu01nite_91150</name>
</gene>
<organism evidence="1 2">
    <name type="scientific">Paractinoplanes durhamensis</name>
    <dbReference type="NCBI Taxonomy" id="113563"/>
    <lineage>
        <taxon>Bacteria</taxon>
        <taxon>Bacillati</taxon>
        <taxon>Actinomycetota</taxon>
        <taxon>Actinomycetes</taxon>
        <taxon>Micromonosporales</taxon>
        <taxon>Micromonosporaceae</taxon>
        <taxon>Paractinoplanes</taxon>
    </lineage>
</organism>
<sequence length="83" mass="8741">MNRPQRPTGAATSGLPGSAVLRVDPTACDGVAMCAHLAPDLIELDSWGFPIVRANLTERAELRAARAAAAGCPRRALHVDKTH</sequence>
<evidence type="ECO:0000313" key="1">
    <source>
        <dbReference type="EMBL" id="GIE07765.1"/>
    </source>
</evidence>
<dbReference type="Gene3D" id="3.30.70.20">
    <property type="match status" value="1"/>
</dbReference>
<dbReference type="Proteomes" id="UP000637628">
    <property type="component" value="Unassembled WGS sequence"/>
</dbReference>
<dbReference type="EMBL" id="BOML01000089">
    <property type="protein sequence ID" value="GIE07765.1"/>
    <property type="molecule type" value="Genomic_DNA"/>
</dbReference>
<protein>
    <recommendedName>
        <fullName evidence="3">Ferredoxin</fullName>
    </recommendedName>
</protein>
<keyword evidence="2" id="KW-1185">Reference proteome</keyword>
<dbReference type="RefSeq" id="WP_203735601.1">
    <property type="nucleotide sequence ID" value="NZ_BAAATX010000047.1"/>
</dbReference>
<evidence type="ECO:0000313" key="2">
    <source>
        <dbReference type="Proteomes" id="UP000637628"/>
    </source>
</evidence>
<comment type="caution">
    <text evidence="1">The sequence shown here is derived from an EMBL/GenBank/DDBJ whole genome shotgun (WGS) entry which is preliminary data.</text>
</comment>
<proteinExistence type="predicted"/>
<dbReference type="Pfam" id="PF13459">
    <property type="entry name" value="Fer4_15"/>
    <property type="match status" value="1"/>
</dbReference>
<dbReference type="SUPFAM" id="SSF54862">
    <property type="entry name" value="4Fe-4S ferredoxins"/>
    <property type="match status" value="1"/>
</dbReference>
<reference evidence="1 2" key="1">
    <citation type="submission" date="2021-01" db="EMBL/GenBank/DDBJ databases">
        <title>Whole genome shotgun sequence of Actinoplanes durhamensis NBRC 14914.</title>
        <authorList>
            <person name="Komaki H."/>
            <person name="Tamura T."/>
        </authorList>
    </citation>
    <scope>NUCLEOTIDE SEQUENCE [LARGE SCALE GENOMIC DNA]</scope>
    <source>
        <strain evidence="1 2">NBRC 14914</strain>
    </source>
</reference>
<name>A0ABQ3ZD37_9ACTN</name>
<evidence type="ECO:0008006" key="3">
    <source>
        <dbReference type="Google" id="ProtNLM"/>
    </source>
</evidence>